<name>A0A0V1MTD2_9BILA</name>
<dbReference type="Proteomes" id="UP000054843">
    <property type="component" value="Unassembled WGS sequence"/>
</dbReference>
<sequence length="101" mass="11209">MILISPHGFRHMVDSTYKLAGSHLPDHPDHKSAPIVLNDRNKGPVPFAAHLPGFHIRLGHALLRQPPEGPSESGIPLFYDLDQRALRNHDRALGNQQNAES</sequence>
<dbReference type="EMBL" id="JYDO01000043">
    <property type="protein sequence ID" value="KRZ75017.1"/>
    <property type="molecule type" value="Genomic_DNA"/>
</dbReference>
<keyword evidence="2" id="KW-1185">Reference proteome</keyword>
<protein>
    <submittedName>
        <fullName evidence="1">Uncharacterized protein</fullName>
    </submittedName>
</protein>
<comment type="caution">
    <text evidence="1">The sequence shown here is derived from an EMBL/GenBank/DDBJ whole genome shotgun (WGS) entry which is preliminary data.</text>
</comment>
<dbReference type="AlphaFoldDB" id="A0A0V1MTD2"/>
<accession>A0A0V1MTD2</accession>
<organism evidence="1 2">
    <name type="scientific">Trichinella papuae</name>
    <dbReference type="NCBI Taxonomy" id="268474"/>
    <lineage>
        <taxon>Eukaryota</taxon>
        <taxon>Metazoa</taxon>
        <taxon>Ecdysozoa</taxon>
        <taxon>Nematoda</taxon>
        <taxon>Enoplea</taxon>
        <taxon>Dorylaimia</taxon>
        <taxon>Trichinellida</taxon>
        <taxon>Trichinellidae</taxon>
        <taxon>Trichinella</taxon>
    </lineage>
</organism>
<evidence type="ECO:0000313" key="2">
    <source>
        <dbReference type="Proteomes" id="UP000054843"/>
    </source>
</evidence>
<proteinExistence type="predicted"/>
<reference evidence="1 2" key="1">
    <citation type="submission" date="2015-01" db="EMBL/GenBank/DDBJ databases">
        <title>Evolution of Trichinella species and genotypes.</title>
        <authorList>
            <person name="Korhonen P.K."/>
            <person name="Edoardo P."/>
            <person name="Giuseppe L.R."/>
            <person name="Gasser R.B."/>
        </authorList>
    </citation>
    <scope>NUCLEOTIDE SEQUENCE [LARGE SCALE GENOMIC DNA]</scope>
    <source>
        <strain evidence="1">ISS1980</strain>
    </source>
</reference>
<evidence type="ECO:0000313" key="1">
    <source>
        <dbReference type="EMBL" id="KRZ75017.1"/>
    </source>
</evidence>
<gene>
    <name evidence="1" type="ORF">T10_13118</name>
</gene>